<dbReference type="EMBL" id="VTWH01000004">
    <property type="protein sequence ID" value="KAA0969025.1"/>
    <property type="molecule type" value="Genomic_DNA"/>
</dbReference>
<proteinExistence type="predicted"/>
<evidence type="ECO:0000313" key="1">
    <source>
        <dbReference type="EMBL" id="KAA0969025.1"/>
    </source>
</evidence>
<sequence length="200" mass="22061">MKSWNQLSARISASGQPVPQTKQNLPRDWHCTRQTDLSHYRIGIDNQSPGVVQIACRLGRGDSATLPSDSYGSLMQSILAAPYHGRKLKLRALIETSNADGAAIWMRVDHSPGQVLSFDNMMSGPRQRALQGSHGWTECVVVLAIPTTAKSIHYGVILKGYGEMRVKHLRLDEAYPDAELTGERQKILSQPSNLDFQPAA</sequence>
<protein>
    <submittedName>
        <fullName evidence="1">Uncharacterized protein</fullName>
    </submittedName>
</protein>
<comment type="caution">
    <text evidence="1">The sequence shown here is derived from an EMBL/GenBank/DDBJ whole genome shotgun (WGS) entry which is preliminary data.</text>
</comment>
<dbReference type="Proteomes" id="UP000324738">
    <property type="component" value="Unassembled WGS sequence"/>
</dbReference>
<keyword evidence="2" id="KW-1185">Reference proteome</keyword>
<accession>A0A5B0DSR0</accession>
<gene>
    <name evidence="1" type="ORF">FPY71_15855</name>
</gene>
<dbReference type="Gene3D" id="2.60.120.260">
    <property type="entry name" value="Galactose-binding domain-like"/>
    <property type="match status" value="1"/>
</dbReference>
<reference evidence="1 2" key="1">
    <citation type="submission" date="2019-08" db="EMBL/GenBank/DDBJ databases">
        <title>Aureimonas fodiniaquatilis sp. nov., isolated from a coal mine wastewater.</title>
        <authorList>
            <person name="Kim W."/>
        </authorList>
    </citation>
    <scope>NUCLEOTIDE SEQUENCE [LARGE SCALE GENOMIC DNA]</scope>
    <source>
        <strain evidence="1 2">CAU 1482</strain>
    </source>
</reference>
<name>A0A5B0DSR0_9HYPH</name>
<dbReference type="AlphaFoldDB" id="A0A5B0DSR0"/>
<organism evidence="1 2">
    <name type="scientific">Aureimonas fodinaquatilis</name>
    <dbReference type="NCBI Taxonomy" id="2565783"/>
    <lineage>
        <taxon>Bacteria</taxon>
        <taxon>Pseudomonadati</taxon>
        <taxon>Pseudomonadota</taxon>
        <taxon>Alphaproteobacteria</taxon>
        <taxon>Hyphomicrobiales</taxon>
        <taxon>Aurantimonadaceae</taxon>
        <taxon>Aureimonas</taxon>
    </lineage>
</organism>
<evidence type="ECO:0000313" key="2">
    <source>
        <dbReference type="Proteomes" id="UP000324738"/>
    </source>
</evidence>
<dbReference type="OrthoDB" id="9803104at2"/>